<reference evidence="2" key="1">
    <citation type="journal article" date="2020" name="mSystems">
        <title>Genome- and Community-Level Interaction Insights into Carbon Utilization and Element Cycling Functions of Hydrothermarchaeota in Hydrothermal Sediment.</title>
        <authorList>
            <person name="Zhou Z."/>
            <person name="Liu Y."/>
            <person name="Xu W."/>
            <person name="Pan J."/>
            <person name="Luo Z.H."/>
            <person name="Li M."/>
        </authorList>
    </citation>
    <scope>NUCLEOTIDE SEQUENCE [LARGE SCALE GENOMIC DNA]</scope>
    <source>
        <strain evidence="2">SpSt-556</strain>
    </source>
</reference>
<keyword evidence="1" id="KW-1133">Transmembrane helix</keyword>
<keyword evidence="1" id="KW-0472">Membrane</keyword>
<comment type="caution">
    <text evidence="2">The sequence shown here is derived from an EMBL/GenBank/DDBJ whole genome shotgun (WGS) entry which is preliminary data.</text>
</comment>
<name>A0A7C4KZZ1_9CHLR</name>
<sequence>MNKIKGIGWIFIGLILIIALLLPIFMGVWNGRGVLCNGWGWHRWGMMSWGWFTMPLMMIFFLVLVIVLIWGGFMIIQQLLRSSSPSQISQCPSCQKPVQSEWSHCPYCGAALKQ</sequence>
<gene>
    <name evidence="2" type="ORF">ENT17_07845</name>
</gene>
<evidence type="ECO:0000256" key="1">
    <source>
        <dbReference type="SAM" id="Phobius"/>
    </source>
</evidence>
<protein>
    <submittedName>
        <fullName evidence="2">Zinc ribbon domain-containing protein</fullName>
    </submittedName>
</protein>
<accession>A0A7C4KZZ1</accession>
<keyword evidence="1" id="KW-0812">Transmembrane</keyword>
<feature type="transmembrane region" description="Helical" evidence="1">
    <location>
        <begin position="7"/>
        <end position="29"/>
    </location>
</feature>
<proteinExistence type="predicted"/>
<organism evidence="2">
    <name type="scientific">Bellilinea caldifistulae</name>
    <dbReference type="NCBI Taxonomy" id="360411"/>
    <lineage>
        <taxon>Bacteria</taxon>
        <taxon>Bacillati</taxon>
        <taxon>Chloroflexota</taxon>
        <taxon>Anaerolineae</taxon>
        <taxon>Anaerolineales</taxon>
        <taxon>Anaerolineaceae</taxon>
        <taxon>Bellilinea</taxon>
    </lineage>
</organism>
<evidence type="ECO:0000313" key="2">
    <source>
        <dbReference type="EMBL" id="HGS87517.1"/>
    </source>
</evidence>
<feature type="transmembrane region" description="Helical" evidence="1">
    <location>
        <begin position="49"/>
        <end position="76"/>
    </location>
</feature>
<dbReference type="AlphaFoldDB" id="A0A7C4KZZ1"/>
<dbReference type="EMBL" id="DSXR01000079">
    <property type="protein sequence ID" value="HGS87517.1"/>
    <property type="molecule type" value="Genomic_DNA"/>
</dbReference>